<sequence length="95" mass="11158">MEYVYVKDSEGYVFKKLESELSHDEKIISEKEYLKKSGLANYAKEFGHGGARKNSGRKQKFESPLKFQIRVTQEEKDFISFARENHLNYSALMQK</sequence>
<name>U1FP82_TRESO</name>
<dbReference type="AlphaFoldDB" id="U1FP82"/>
<organism evidence="1 3">
    <name type="scientific">Treponema socranskii subsp. socranskii VPI DR56BR1116 = ATCC 35536</name>
    <dbReference type="NCBI Taxonomy" id="1125725"/>
    <lineage>
        <taxon>Bacteria</taxon>
        <taxon>Pseudomonadati</taxon>
        <taxon>Spirochaetota</taxon>
        <taxon>Spirochaetia</taxon>
        <taxon>Spirochaetales</taxon>
        <taxon>Treponemataceae</taxon>
        <taxon>Treponema</taxon>
    </lineage>
</organism>
<dbReference type="STRING" id="1125725.HMPREF1325_0006"/>
<dbReference type="Proteomes" id="UP000016646">
    <property type="component" value="Unassembled WGS sequence"/>
</dbReference>
<comment type="caution">
    <text evidence="1">The sequence shown here is derived from an EMBL/GenBank/DDBJ whole genome shotgun (WGS) entry which is preliminary data.</text>
</comment>
<dbReference type="EMBL" id="AVQI01000082">
    <property type="protein sequence ID" value="ERJ98245.1"/>
    <property type="molecule type" value="Genomic_DNA"/>
</dbReference>
<reference evidence="3 4" key="1">
    <citation type="submission" date="2013-08" db="EMBL/GenBank/DDBJ databases">
        <authorList>
            <person name="Durkin A.S."/>
            <person name="Haft D.R."/>
            <person name="McCorrison J."/>
            <person name="Torralba M."/>
            <person name="Gillis M."/>
            <person name="Haft D.H."/>
            <person name="Methe B."/>
            <person name="Sutton G."/>
            <person name="Nelson K.E."/>
        </authorList>
    </citation>
    <scope>NUCLEOTIDE SEQUENCE [LARGE SCALE GENOMIC DNA]</scope>
    <source>
        <strain evidence="2 4">ATCC 35536</strain>
        <strain evidence="1 3">VPI DR56BR1116</strain>
    </source>
</reference>
<gene>
    <name evidence="2" type="ORF">HMPREF0860_1769</name>
    <name evidence="1" type="ORF">HMPREF1325_0006</name>
</gene>
<evidence type="ECO:0000313" key="3">
    <source>
        <dbReference type="Proteomes" id="UP000016412"/>
    </source>
</evidence>
<evidence type="ECO:0000313" key="4">
    <source>
        <dbReference type="Proteomes" id="UP000016646"/>
    </source>
</evidence>
<evidence type="ECO:0000313" key="1">
    <source>
        <dbReference type="EMBL" id="ERF61668.1"/>
    </source>
</evidence>
<dbReference type="Proteomes" id="UP000016412">
    <property type="component" value="Unassembled WGS sequence"/>
</dbReference>
<dbReference type="PATRIC" id="fig|1125725.3.peg.313"/>
<keyword evidence="4" id="KW-1185">Reference proteome</keyword>
<dbReference type="OrthoDB" id="361546at2"/>
<protein>
    <submittedName>
        <fullName evidence="1">Uncharacterized protein</fullName>
    </submittedName>
</protein>
<dbReference type="EMBL" id="AUZJ01000008">
    <property type="protein sequence ID" value="ERF61668.1"/>
    <property type="molecule type" value="Genomic_DNA"/>
</dbReference>
<proteinExistence type="predicted"/>
<accession>U1FP82</accession>
<dbReference type="eggNOG" id="ENOG5031DCQ">
    <property type="taxonomic scope" value="Bacteria"/>
</dbReference>
<dbReference type="RefSeq" id="WP_021329378.1">
    <property type="nucleotide sequence ID" value="NZ_AUZJ01000008.1"/>
</dbReference>
<evidence type="ECO:0000313" key="2">
    <source>
        <dbReference type="EMBL" id="ERJ98245.1"/>
    </source>
</evidence>